<dbReference type="Proteomes" id="UP001596074">
    <property type="component" value="Unassembled WGS sequence"/>
</dbReference>
<dbReference type="InterPro" id="IPR036271">
    <property type="entry name" value="Tet_transcr_reg_TetR-rel_C_sf"/>
</dbReference>
<dbReference type="InterPro" id="IPR001387">
    <property type="entry name" value="Cro/C1-type_HTH"/>
</dbReference>
<dbReference type="PRINTS" id="PR00455">
    <property type="entry name" value="HTHTETR"/>
</dbReference>
<dbReference type="InterPro" id="IPR050109">
    <property type="entry name" value="HTH-type_TetR-like_transc_reg"/>
</dbReference>
<protein>
    <submittedName>
        <fullName evidence="7">TetR family transcriptional regulator</fullName>
    </submittedName>
</protein>
<dbReference type="CDD" id="cd00093">
    <property type="entry name" value="HTH_XRE"/>
    <property type="match status" value="1"/>
</dbReference>
<dbReference type="InterPro" id="IPR001647">
    <property type="entry name" value="HTH_TetR"/>
</dbReference>
<dbReference type="Pfam" id="PF01381">
    <property type="entry name" value="HTH_3"/>
    <property type="match status" value="1"/>
</dbReference>
<evidence type="ECO:0000256" key="3">
    <source>
        <dbReference type="ARBA" id="ARBA00023163"/>
    </source>
</evidence>
<feature type="domain" description="HTH tetR-type" evidence="6">
    <location>
        <begin position="88"/>
        <end position="148"/>
    </location>
</feature>
<comment type="caution">
    <text evidence="7">The sequence shown here is derived from an EMBL/GenBank/DDBJ whole genome shotgun (WGS) entry which is preliminary data.</text>
</comment>
<dbReference type="PANTHER" id="PTHR30055">
    <property type="entry name" value="HTH-TYPE TRANSCRIPTIONAL REGULATOR RUTR"/>
    <property type="match status" value="1"/>
</dbReference>
<dbReference type="InterPro" id="IPR009057">
    <property type="entry name" value="Homeodomain-like_sf"/>
</dbReference>
<feature type="domain" description="HTH cro/C1-type" evidence="5">
    <location>
        <begin position="11"/>
        <end position="65"/>
    </location>
</feature>
<dbReference type="SUPFAM" id="SSF47413">
    <property type="entry name" value="lambda repressor-like DNA-binding domains"/>
    <property type="match status" value="1"/>
</dbReference>
<dbReference type="Pfam" id="PF17932">
    <property type="entry name" value="TetR_C_24"/>
    <property type="match status" value="1"/>
</dbReference>
<dbReference type="RefSeq" id="WP_378281217.1">
    <property type="nucleotide sequence ID" value="NZ_JBHSON010000009.1"/>
</dbReference>
<evidence type="ECO:0000259" key="5">
    <source>
        <dbReference type="PROSITE" id="PS50943"/>
    </source>
</evidence>
<name>A0ABW0ZQT1_9ACTN</name>
<organism evidence="7 8">
    <name type="scientific">Actinomadura rugatobispora</name>
    <dbReference type="NCBI Taxonomy" id="1994"/>
    <lineage>
        <taxon>Bacteria</taxon>
        <taxon>Bacillati</taxon>
        <taxon>Actinomycetota</taxon>
        <taxon>Actinomycetes</taxon>
        <taxon>Streptosporangiales</taxon>
        <taxon>Thermomonosporaceae</taxon>
        <taxon>Actinomadura</taxon>
    </lineage>
</organism>
<reference evidence="8" key="1">
    <citation type="journal article" date="2019" name="Int. J. Syst. Evol. Microbiol.">
        <title>The Global Catalogue of Microorganisms (GCM) 10K type strain sequencing project: providing services to taxonomists for standard genome sequencing and annotation.</title>
        <authorList>
            <consortium name="The Broad Institute Genomics Platform"/>
            <consortium name="The Broad Institute Genome Sequencing Center for Infectious Disease"/>
            <person name="Wu L."/>
            <person name="Ma J."/>
        </authorList>
    </citation>
    <scope>NUCLEOTIDE SEQUENCE [LARGE SCALE GENOMIC DNA]</scope>
    <source>
        <strain evidence="8">KCTC 42087</strain>
    </source>
</reference>
<dbReference type="PROSITE" id="PS50977">
    <property type="entry name" value="HTH_TETR_2"/>
    <property type="match status" value="1"/>
</dbReference>
<evidence type="ECO:0000256" key="2">
    <source>
        <dbReference type="ARBA" id="ARBA00023125"/>
    </source>
</evidence>
<proteinExistence type="predicted"/>
<dbReference type="PROSITE" id="PS50943">
    <property type="entry name" value="HTH_CROC1"/>
    <property type="match status" value="1"/>
</dbReference>
<keyword evidence="8" id="KW-1185">Reference proteome</keyword>
<dbReference type="SMART" id="SM00530">
    <property type="entry name" value="HTH_XRE"/>
    <property type="match status" value="1"/>
</dbReference>
<feature type="DNA-binding region" description="H-T-H motif" evidence="4">
    <location>
        <begin position="111"/>
        <end position="130"/>
    </location>
</feature>
<dbReference type="InterPro" id="IPR010982">
    <property type="entry name" value="Lambda_DNA-bd_dom_sf"/>
</dbReference>
<keyword evidence="3" id="KW-0804">Transcription</keyword>
<evidence type="ECO:0000313" key="7">
    <source>
        <dbReference type="EMBL" id="MFC5745591.1"/>
    </source>
</evidence>
<dbReference type="Gene3D" id="1.10.357.10">
    <property type="entry name" value="Tetracycline Repressor, domain 2"/>
    <property type="match status" value="1"/>
</dbReference>
<dbReference type="InterPro" id="IPR041490">
    <property type="entry name" value="KstR2_TetR_C"/>
</dbReference>
<dbReference type="Pfam" id="PF00440">
    <property type="entry name" value="TetR_N"/>
    <property type="match status" value="1"/>
</dbReference>
<dbReference type="SUPFAM" id="SSF46689">
    <property type="entry name" value="Homeodomain-like"/>
    <property type="match status" value="1"/>
</dbReference>
<evidence type="ECO:0000256" key="4">
    <source>
        <dbReference type="PROSITE-ProRule" id="PRU00335"/>
    </source>
</evidence>
<dbReference type="SUPFAM" id="SSF48498">
    <property type="entry name" value="Tetracyclin repressor-like, C-terminal domain"/>
    <property type="match status" value="1"/>
</dbReference>
<evidence type="ECO:0000313" key="8">
    <source>
        <dbReference type="Proteomes" id="UP001596074"/>
    </source>
</evidence>
<accession>A0ABW0ZQT1</accession>
<gene>
    <name evidence="7" type="ORF">ACFPZN_08235</name>
</gene>
<evidence type="ECO:0000256" key="1">
    <source>
        <dbReference type="ARBA" id="ARBA00023015"/>
    </source>
</evidence>
<keyword evidence="1" id="KW-0805">Transcription regulation</keyword>
<evidence type="ECO:0000259" key="6">
    <source>
        <dbReference type="PROSITE" id="PS50977"/>
    </source>
</evidence>
<dbReference type="Gene3D" id="1.10.260.40">
    <property type="entry name" value="lambda repressor-like DNA-binding domains"/>
    <property type="match status" value="1"/>
</dbReference>
<dbReference type="PANTHER" id="PTHR30055:SF234">
    <property type="entry name" value="HTH-TYPE TRANSCRIPTIONAL REGULATOR BETI"/>
    <property type="match status" value="1"/>
</dbReference>
<keyword evidence="2 4" id="KW-0238">DNA-binding</keyword>
<dbReference type="EMBL" id="JBHSON010000009">
    <property type="protein sequence ID" value="MFC5745591.1"/>
    <property type="molecule type" value="Genomic_DNA"/>
</dbReference>
<sequence length="273" mass="29678">MTEQLPVGAAVRRAREAQGLSLRALASRVGVSPATMSAIEHGRTPLTVTRLQRIAELLDVPAATLLRGETPASTRAADEPGDWRHYDELALGPILEAALRLFVRTGFHATSMREIAAESGVSVAGIYHHHAAKQEILVRLLEATMAEIGWRVRAARDDGGTPRDAFAKMVESLALFHALRGDLAFLGATEMRGITGPDLVRITAMRDEVQHLLDAQAARAFPGAEIRTACRAIATMCTSLPSWFRLDGPMSAEQVAKEYARYALAMLHRDPAR</sequence>